<evidence type="ECO:0000256" key="3">
    <source>
        <dbReference type="ARBA" id="ARBA00023163"/>
    </source>
</evidence>
<keyword evidence="4 5" id="KW-0539">Nucleus</keyword>
<dbReference type="InterPro" id="IPR055129">
    <property type="entry name" value="YEATS_dom"/>
</dbReference>
<gene>
    <name evidence="8" type="ORF">FOB64_005018</name>
</gene>
<dbReference type="InterPro" id="IPR027353">
    <property type="entry name" value="NET_dom"/>
</dbReference>
<comment type="caution">
    <text evidence="8">The sequence shown here is derived from an EMBL/GenBank/DDBJ whole genome shotgun (WGS) entry which is preliminary data.</text>
</comment>
<evidence type="ECO:0000256" key="4">
    <source>
        <dbReference type="ARBA" id="ARBA00023242"/>
    </source>
</evidence>
<dbReference type="GO" id="GO:0000785">
    <property type="term" value="C:chromatin"/>
    <property type="evidence" value="ECO:0007669"/>
    <property type="project" value="UniProtKB-ARBA"/>
</dbReference>
<dbReference type="GO" id="GO:0032991">
    <property type="term" value="C:protein-containing complex"/>
    <property type="evidence" value="ECO:0007669"/>
    <property type="project" value="UniProtKB-ARBA"/>
</dbReference>
<name>A0A8H6BVX3_CANAX</name>
<evidence type="ECO:0000256" key="6">
    <source>
        <dbReference type="SAM" id="MobiDB-lite"/>
    </source>
</evidence>
<dbReference type="EMBL" id="JABWAD010000059">
    <property type="protein sequence ID" value="KAF6065264.1"/>
    <property type="molecule type" value="Genomic_DNA"/>
</dbReference>
<organism evidence="8 9">
    <name type="scientific">Candida albicans</name>
    <name type="common">Yeast</name>
    <dbReference type="NCBI Taxonomy" id="5476"/>
    <lineage>
        <taxon>Eukaryota</taxon>
        <taxon>Fungi</taxon>
        <taxon>Dikarya</taxon>
        <taxon>Ascomycota</taxon>
        <taxon>Saccharomycotina</taxon>
        <taxon>Pichiomycetes</taxon>
        <taxon>Debaryomycetaceae</taxon>
        <taxon>Candida/Lodderomyces clade</taxon>
        <taxon>Candida</taxon>
    </lineage>
</organism>
<dbReference type="FunFam" id="2.60.40.1970:FF:000006">
    <property type="entry name" value="Transcription initiation factor TFIID subunit 14"/>
    <property type="match status" value="1"/>
</dbReference>
<dbReference type="Proteomes" id="UP000536275">
    <property type="component" value="Unassembled WGS sequence"/>
</dbReference>
<feature type="region of interest" description="Disordered" evidence="6">
    <location>
        <begin position="144"/>
        <end position="166"/>
    </location>
</feature>
<evidence type="ECO:0000313" key="8">
    <source>
        <dbReference type="EMBL" id="KAF6065264.1"/>
    </source>
</evidence>
<dbReference type="InterPro" id="IPR016665">
    <property type="entry name" value="Sas5/TAF14"/>
</dbReference>
<dbReference type="FunFam" id="1.20.1270.220:FF:000005">
    <property type="entry name" value="Transcription initiation factor TFIID subunit 14"/>
    <property type="match status" value="1"/>
</dbReference>
<evidence type="ECO:0000256" key="1">
    <source>
        <dbReference type="ARBA" id="ARBA00004123"/>
    </source>
</evidence>
<feature type="compositionally biased region" description="Low complexity" evidence="6">
    <location>
        <begin position="147"/>
        <end position="160"/>
    </location>
</feature>
<evidence type="ECO:0000259" key="7">
    <source>
        <dbReference type="PROSITE" id="PS51037"/>
    </source>
</evidence>
<dbReference type="InterPro" id="IPR038704">
    <property type="entry name" value="YEAST_sf"/>
</dbReference>
<accession>A0A8H6BVX3</accession>
<protein>
    <submittedName>
        <fullName evidence="8">YEATS family protein</fullName>
    </submittedName>
</protein>
<dbReference type="GO" id="GO:0006355">
    <property type="term" value="P:regulation of DNA-templated transcription"/>
    <property type="evidence" value="ECO:0007669"/>
    <property type="project" value="InterPro"/>
</dbReference>
<keyword evidence="3" id="KW-0804">Transcription</keyword>
<dbReference type="AlphaFoldDB" id="A0A8H6BVX3"/>
<reference evidence="8 9" key="1">
    <citation type="submission" date="2020-03" db="EMBL/GenBank/DDBJ databases">
        <title>FDA dAtabase for Regulatory Grade micrObial Sequences (FDA-ARGOS): Supporting development and validation of Infectious Disease Dx tests.</title>
        <authorList>
            <person name="Campos J."/>
            <person name="Goldberg B."/>
            <person name="Tallon L."/>
            <person name="Sadzewicz L."/>
            <person name="Vavikolanu K."/>
            <person name="Mehta A."/>
            <person name="Aluvathingal J."/>
            <person name="Nadendla S."/>
            <person name="Nandy P."/>
            <person name="Geyer C."/>
            <person name="Yan Y."/>
            <person name="Sichtig H."/>
        </authorList>
    </citation>
    <scope>NUCLEOTIDE SEQUENCE [LARGE SCALE GENOMIC DNA]</scope>
    <source>
        <strain evidence="8 9">FDAARGOS_656</strain>
    </source>
</reference>
<dbReference type="Pfam" id="PF17035">
    <property type="entry name" value="BET"/>
    <property type="match status" value="1"/>
</dbReference>
<evidence type="ECO:0000256" key="2">
    <source>
        <dbReference type="ARBA" id="ARBA00023015"/>
    </source>
</evidence>
<keyword evidence="2" id="KW-0805">Transcription regulation</keyword>
<dbReference type="InterPro" id="IPR005033">
    <property type="entry name" value="YEATS"/>
</dbReference>
<dbReference type="Gene3D" id="2.60.40.1970">
    <property type="entry name" value="YEATS domain"/>
    <property type="match status" value="1"/>
</dbReference>
<dbReference type="Pfam" id="PF03366">
    <property type="entry name" value="YEATS"/>
    <property type="match status" value="1"/>
</dbReference>
<dbReference type="PROSITE" id="PS51037">
    <property type="entry name" value="YEATS"/>
    <property type="match status" value="1"/>
</dbReference>
<sequence>MSEVKRTIRITTEQHVLTDVPLVDNFPMRKWSVQISMLDSQGKEHPAKILDKVTYTLHPTFANPIRTLKQQPFRVEEQGWGEFDIPIAVHILGIPGKAGERKIQHDLNFLQEKYVNDHVISIPVSPTRNPALNKLLAETGSLPFEESGAGASSTNSGSIGTKRKLEPSAMKGNIDLEKLSQGLTKLSEDDLIVVVQMVTDNRTNEMNIKNDVDNGEFTMDLYTLPDSLLKSLWDYVKKHTGEA</sequence>
<dbReference type="PANTHER" id="PTHR23195">
    <property type="entry name" value="YEATS DOMAIN"/>
    <property type="match status" value="1"/>
</dbReference>
<dbReference type="GO" id="GO:0006338">
    <property type="term" value="P:chromatin remodeling"/>
    <property type="evidence" value="ECO:0007669"/>
    <property type="project" value="UniProtKB-ARBA"/>
</dbReference>
<dbReference type="CDD" id="cd16905">
    <property type="entry name" value="YEATS_Taf14_like"/>
    <property type="match status" value="1"/>
</dbReference>
<proteinExistence type="predicted"/>
<dbReference type="InterPro" id="IPR038336">
    <property type="entry name" value="NET_sf"/>
</dbReference>
<dbReference type="Gene3D" id="1.20.1270.220">
    <property type="match status" value="1"/>
</dbReference>
<dbReference type="PIRSF" id="PIRSF016551">
    <property type="entry name" value="SAS5/TFIID_14"/>
    <property type="match status" value="1"/>
</dbReference>
<dbReference type="GO" id="GO:0005634">
    <property type="term" value="C:nucleus"/>
    <property type="evidence" value="ECO:0007669"/>
    <property type="project" value="UniProtKB-SubCell"/>
</dbReference>
<evidence type="ECO:0000256" key="5">
    <source>
        <dbReference type="PROSITE-ProRule" id="PRU00376"/>
    </source>
</evidence>
<evidence type="ECO:0000313" key="9">
    <source>
        <dbReference type="Proteomes" id="UP000536275"/>
    </source>
</evidence>
<comment type="subcellular location">
    <subcellularLocation>
        <location evidence="1 5">Nucleus</location>
    </subcellularLocation>
</comment>
<feature type="domain" description="YEATS" evidence="7">
    <location>
        <begin position="1"/>
        <end position="139"/>
    </location>
</feature>